<evidence type="ECO:0000313" key="2">
    <source>
        <dbReference type="Proteomes" id="UP001396334"/>
    </source>
</evidence>
<reference evidence="1 2" key="1">
    <citation type="journal article" date="2024" name="G3 (Bethesda)">
        <title>Genome assembly of Hibiscus sabdariffa L. provides insights into metabolisms of medicinal natural products.</title>
        <authorList>
            <person name="Kim T."/>
        </authorList>
    </citation>
    <scope>NUCLEOTIDE SEQUENCE [LARGE SCALE GENOMIC DNA]</scope>
    <source>
        <strain evidence="1">TK-2024</strain>
        <tissue evidence="1">Old leaves</tissue>
    </source>
</reference>
<comment type="caution">
    <text evidence="1">The sequence shown here is derived from an EMBL/GenBank/DDBJ whole genome shotgun (WGS) entry which is preliminary data.</text>
</comment>
<gene>
    <name evidence="1" type="ORF">V6N11_070725</name>
</gene>
<keyword evidence="2" id="KW-1185">Reference proteome</keyword>
<dbReference type="EMBL" id="JBBPBN010000040">
    <property type="protein sequence ID" value="KAK8999564.1"/>
    <property type="molecule type" value="Genomic_DNA"/>
</dbReference>
<protein>
    <submittedName>
        <fullName evidence="1">Uncharacterized protein</fullName>
    </submittedName>
</protein>
<accession>A0ABR2QG45</accession>
<evidence type="ECO:0000313" key="1">
    <source>
        <dbReference type="EMBL" id="KAK8999564.1"/>
    </source>
</evidence>
<organism evidence="1 2">
    <name type="scientific">Hibiscus sabdariffa</name>
    <name type="common">roselle</name>
    <dbReference type="NCBI Taxonomy" id="183260"/>
    <lineage>
        <taxon>Eukaryota</taxon>
        <taxon>Viridiplantae</taxon>
        <taxon>Streptophyta</taxon>
        <taxon>Embryophyta</taxon>
        <taxon>Tracheophyta</taxon>
        <taxon>Spermatophyta</taxon>
        <taxon>Magnoliopsida</taxon>
        <taxon>eudicotyledons</taxon>
        <taxon>Gunneridae</taxon>
        <taxon>Pentapetalae</taxon>
        <taxon>rosids</taxon>
        <taxon>malvids</taxon>
        <taxon>Malvales</taxon>
        <taxon>Malvaceae</taxon>
        <taxon>Malvoideae</taxon>
        <taxon>Hibiscus</taxon>
    </lineage>
</organism>
<sequence>MFNKSGLTARRFLEWRTLMADKFQELREEVFRVFAALEVRRWLSGDLTSERITSLGWLKEQASGVYDLPDGVPFSPSLGVRDDVCYVGLVVIVVLGLAESSKVNVKETKCALVSGLRLDVLVLGHVEDVVEEMLQLFFRVEELDFHL</sequence>
<dbReference type="Proteomes" id="UP001396334">
    <property type="component" value="Unassembled WGS sequence"/>
</dbReference>
<proteinExistence type="predicted"/>
<name>A0ABR2QG45_9ROSI</name>